<gene>
    <name evidence="1" type="ORF">Tdes44962_MAKER00949</name>
</gene>
<organism evidence="1 2">
    <name type="scientific">Teratosphaeria destructans</name>
    <dbReference type="NCBI Taxonomy" id="418781"/>
    <lineage>
        <taxon>Eukaryota</taxon>
        <taxon>Fungi</taxon>
        <taxon>Dikarya</taxon>
        <taxon>Ascomycota</taxon>
        <taxon>Pezizomycotina</taxon>
        <taxon>Dothideomycetes</taxon>
        <taxon>Dothideomycetidae</taxon>
        <taxon>Mycosphaerellales</taxon>
        <taxon>Teratosphaeriaceae</taxon>
        <taxon>Teratosphaeria</taxon>
    </lineage>
</organism>
<dbReference type="OrthoDB" id="10625599at2759"/>
<reference evidence="1 2" key="1">
    <citation type="journal article" date="2018" name="IMA Fungus">
        <title>IMA Genome-F 10: Nine draft genome sequences of Claviceps purpurea s.lat., including C. arundinis, C. humidiphila, and C. cf. spartinae, pseudomolecules for the pitch canker pathogen Fusarium circinatum, draft genome of Davidsoniella eucalypti, Grosmannia galeiformis, Quambalaria eucalypti, and Teratosphaeria destructans.</title>
        <authorList>
            <person name="Wingfield B.D."/>
            <person name="Liu M."/>
            <person name="Nguyen H.D."/>
            <person name="Lane F.A."/>
            <person name="Morgan S.W."/>
            <person name="De Vos L."/>
            <person name="Wilken P.M."/>
            <person name="Duong T.A."/>
            <person name="Aylward J."/>
            <person name="Coetzee M.P."/>
            <person name="Dadej K."/>
            <person name="De Beer Z.W."/>
            <person name="Findlay W."/>
            <person name="Havenga M."/>
            <person name="Kolarik M."/>
            <person name="Menzies J.G."/>
            <person name="Naidoo K."/>
            <person name="Pochopski O."/>
            <person name="Shoukouhi P."/>
            <person name="Santana Q.C."/>
            <person name="Seifert K.A."/>
            <person name="Soal N."/>
            <person name="Steenkamp E.T."/>
            <person name="Tatham C.T."/>
            <person name="van der Nest M.A."/>
            <person name="Wingfield M.J."/>
        </authorList>
    </citation>
    <scope>NUCLEOTIDE SEQUENCE [LARGE SCALE GENOMIC DNA]</scope>
    <source>
        <strain evidence="1">CMW44962</strain>
    </source>
</reference>
<protein>
    <submittedName>
        <fullName evidence="1">Uncharacterized protein</fullName>
    </submittedName>
</protein>
<comment type="caution">
    <text evidence="1">The sequence shown here is derived from an EMBL/GenBank/DDBJ whole genome shotgun (WGS) entry which is preliminary data.</text>
</comment>
<evidence type="ECO:0000313" key="2">
    <source>
        <dbReference type="Proteomes" id="UP001138500"/>
    </source>
</evidence>
<name>A0A9W7VYF8_9PEZI</name>
<dbReference type="EMBL" id="RIBY02002422">
    <property type="protein sequence ID" value="KAH9815701.1"/>
    <property type="molecule type" value="Genomic_DNA"/>
</dbReference>
<accession>A0A9W7VYF8</accession>
<evidence type="ECO:0000313" key="1">
    <source>
        <dbReference type="EMBL" id="KAH9815701.1"/>
    </source>
</evidence>
<keyword evidence="2" id="KW-1185">Reference proteome</keyword>
<sequence length="136" mass="15100">MSSPLTVLRFSCWHFSDAVCEVNWWPSRSRSEGAAYVPSLVMKEMNSLTHSCMHSLASFAILAFSGKAVFMIRATGAKLWMLASLSQMARGLRRAERIEGWEGDDCGDGEEGMAIRRVDGARRRLQMDPKAGGWGL</sequence>
<reference evidence="1 2" key="2">
    <citation type="journal article" date="2021" name="Curr. Genet.">
        <title>Genetic response to nitrogen starvation in the aggressive Eucalyptus foliar pathogen Teratosphaeria destructans.</title>
        <authorList>
            <person name="Havenga M."/>
            <person name="Wingfield B.D."/>
            <person name="Wingfield M.J."/>
            <person name="Dreyer L.L."/>
            <person name="Roets F."/>
            <person name="Aylward J."/>
        </authorList>
    </citation>
    <scope>NUCLEOTIDE SEQUENCE [LARGE SCALE GENOMIC DNA]</scope>
    <source>
        <strain evidence="1">CMW44962</strain>
    </source>
</reference>
<proteinExistence type="predicted"/>
<dbReference type="AlphaFoldDB" id="A0A9W7VYF8"/>
<dbReference type="Proteomes" id="UP001138500">
    <property type="component" value="Unassembled WGS sequence"/>
</dbReference>